<reference evidence="2" key="1">
    <citation type="submission" date="2023-10" db="EMBL/GenBank/DDBJ databases">
        <authorList>
            <person name="Chen Y."/>
            <person name="Shah S."/>
            <person name="Dougan E. K."/>
            <person name="Thang M."/>
            <person name="Chan C."/>
        </authorList>
    </citation>
    <scope>NUCLEOTIDE SEQUENCE [LARGE SCALE GENOMIC DNA]</scope>
</reference>
<accession>A0ABN9VEM5</accession>
<sequence>MPPQRPPRRREQLQSEPRATPNREITSWKRARSDLDETNPRRARATERSARSVECPARLRGWRPVKTAAPAENSWACQGFSWTKDYPLDRWGSKESLYFEKVLAMPPAREQAAQSSA</sequence>
<organism evidence="2 3">
    <name type="scientific">Prorocentrum cordatum</name>
    <dbReference type="NCBI Taxonomy" id="2364126"/>
    <lineage>
        <taxon>Eukaryota</taxon>
        <taxon>Sar</taxon>
        <taxon>Alveolata</taxon>
        <taxon>Dinophyceae</taxon>
        <taxon>Prorocentrales</taxon>
        <taxon>Prorocentraceae</taxon>
        <taxon>Prorocentrum</taxon>
    </lineage>
</organism>
<evidence type="ECO:0000313" key="3">
    <source>
        <dbReference type="Proteomes" id="UP001189429"/>
    </source>
</evidence>
<comment type="caution">
    <text evidence="2">The sequence shown here is derived from an EMBL/GenBank/DDBJ whole genome shotgun (WGS) entry which is preliminary data.</text>
</comment>
<dbReference type="Proteomes" id="UP001189429">
    <property type="component" value="Unassembled WGS sequence"/>
</dbReference>
<feature type="compositionally biased region" description="Basic and acidic residues" evidence="1">
    <location>
        <begin position="31"/>
        <end position="51"/>
    </location>
</feature>
<name>A0ABN9VEM5_9DINO</name>
<keyword evidence="3" id="KW-1185">Reference proteome</keyword>
<feature type="region of interest" description="Disordered" evidence="1">
    <location>
        <begin position="1"/>
        <end position="52"/>
    </location>
</feature>
<evidence type="ECO:0000256" key="1">
    <source>
        <dbReference type="SAM" id="MobiDB-lite"/>
    </source>
</evidence>
<evidence type="ECO:0000313" key="2">
    <source>
        <dbReference type="EMBL" id="CAK0871589.1"/>
    </source>
</evidence>
<protein>
    <submittedName>
        <fullName evidence="2">Uncharacterized protein</fullName>
    </submittedName>
</protein>
<dbReference type="EMBL" id="CAUYUJ010017085">
    <property type="protein sequence ID" value="CAK0871589.1"/>
    <property type="molecule type" value="Genomic_DNA"/>
</dbReference>
<proteinExistence type="predicted"/>
<gene>
    <name evidence="2" type="ORF">PCOR1329_LOCUS57372</name>
</gene>